<evidence type="ECO:0000313" key="3">
    <source>
        <dbReference type="Proteomes" id="UP001381693"/>
    </source>
</evidence>
<dbReference type="InterPro" id="IPR006578">
    <property type="entry name" value="MADF-dom"/>
</dbReference>
<dbReference type="Pfam" id="PF10545">
    <property type="entry name" value="MADF_DNA_bdg"/>
    <property type="match status" value="1"/>
</dbReference>
<keyword evidence="3" id="KW-1185">Reference proteome</keyword>
<protein>
    <submittedName>
        <fullName evidence="2">Small ubiquitin-related modifier 2</fullName>
    </submittedName>
</protein>
<gene>
    <name evidence="2" type="primary">SUMO2</name>
    <name evidence="2" type="ORF">SK128_001757</name>
</gene>
<accession>A0AAN8WBE4</accession>
<dbReference type="PROSITE" id="PS51029">
    <property type="entry name" value="MADF"/>
    <property type="match status" value="1"/>
</dbReference>
<evidence type="ECO:0000313" key="2">
    <source>
        <dbReference type="EMBL" id="KAK7012739.1"/>
    </source>
</evidence>
<dbReference type="AlphaFoldDB" id="A0AAN8WBE4"/>
<comment type="caution">
    <text evidence="2">The sequence shown here is derived from an EMBL/GenBank/DDBJ whole genome shotgun (WGS) entry which is preliminary data.</text>
</comment>
<feature type="domain" description="MADF" evidence="1">
    <location>
        <begin position="12"/>
        <end position="110"/>
    </location>
</feature>
<dbReference type="PANTHER" id="PTHR21505">
    <property type="entry name" value="MADF DOMAIN-CONTAINING PROTEIN-RELATED"/>
    <property type="match status" value="1"/>
</dbReference>
<evidence type="ECO:0000259" key="1">
    <source>
        <dbReference type="PROSITE" id="PS51029"/>
    </source>
</evidence>
<dbReference type="PANTHER" id="PTHR21505:SF8">
    <property type="entry name" value="DPT-YFP REPRESSOR BY OVEREXPRESSION, ISOFORM D-RELATED"/>
    <property type="match status" value="1"/>
</dbReference>
<dbReference type="SMART" id="SM00595">
    <property type="entry name" value="MADF"/>
    <property type="match status" value="1"/>
</dbReference>
<sequence>MSDQHGKILLQEFISAFQGLPELWDVRSENYMKKSKKLLAYEKLLEVYKSLKADATVEDAKKKINTLRSNFRKELKKIHDSKASGAGTDDIYQPSSWVFYELLFLKDLEKPVQTRNSIETTVELLDDNLSDDGQISGANIDDMPQRKKRKIKYKSDDLLNLACNYLQKDDSSEVNTAQVWGSKLRNLPQDQKLLAEKYINDILFEAEMGTLTRNSVKINECRNVDILPASRPMSAASTSTSHDDGDSMNHSTIQMEPLTQYCICTSMSSNHKNILIM</sequence>
<proteinExistence type="predicted"/>
<reference evidence="2 3" key="1">
    <citation type="submission" date="2023-11" db="EMBL/GenBank/DDBJ databases">
        <title>Halocaridina rubra genome assembly.</title>
        <authorList>
            <person name="Smith C."/>
        </authorList>
    </citation>
    <scope>NUCLEOTIDE SEQUENCE [LARGE SCALE GENOMIC DNA]</scope>
    <source>
        <strain evidence="2">EP-1</strain>
        <tissue evidence="2">Whole</tissue>
    </source>
</reference>
<name>A0AAN8WBE4_HALRR</name>
<dbReference type="EMBL" id="JAXCGZ010023399">
    <property type="protein sequence ID" value="KAK7012739.1"/>
    <property type="molecule type" value="Genomic_DNA"/>
</dbReference>
<organism evidence="2 3">
    <name type="scientific">Halocaridina rubra</name>
    <name type="common">Hawaiian red shrimp</name>
    <dbReference type="NCBI Taxonomy" id="373956"/>
    <lineage>
        <taxon>Eukaryota</taxon>
        <taxon>Metazoa</taxon>
        <taxon>Ecdysozoa</taxon>
        <taxon>Arthropoda</taxon>
        <taxon>Crustacea</taxon>
        <taxon>Multicrustacea</taxon>
        <taxon>Malacostraca</taxon>
        <taxon>Eumalacostraca</taxon>
        <taxon>Eucarida</taxon>
        <taxon>Decapoda</taxon>
        <taxon>Pleocyemata</taxon>
        <taxon>Caridea</taxon>
        <taxon>Atyoidea</taxon>
        <taxon>Atyidae</taxon>
        <taxon>Halocaridina</taxon>
    </lineage>
</organism>
<dbReference type="Proteomes" id="UP001381693">
    <property type="component" value="Unassembled WGS sequence"/>
</dbReference>